<evidence type="ECO:0000313" key="1">
    <source>
        <dbReference type="EMBL" id="POH74669.1"/>
    </source>
</evidence>
<organism evidence="1 2">
    <name type="scientific">Arthrobacter glacialis</name>
    <dbReference type="NCBI Taxonomy" id="1664"/>
    <lineage>
        <taxon>Bacteria</taxon>
        <taxon>Bacillati</taxon>
        <taxon>Actinomycetota</taxon>
        <taxon>Actinomycetes</taxon>
        <taxon>Micrococcales</taxon>
        <taxon>Micrococcaceae</taxon>
        <taxon>Arthrobacter</taxon>
    </lineage>
</organism>
<name>A0A2S4A067_ARTGL</name>
<proteinExistence type="predicted"/>
<gene>
    <name evidence="1" type="ORF">CVS27_05525</name>
</gene>
<reference evidence="1 2" key="1">
    <citation type="submission" date="2018-01" db="EMBL/GenBank/DDBJ databases">
        <title>Arthrobacter sp. nov., from glaciers in China.</title>
        <authorList>
            <person name="Liu Q."/>
            <person name="Xin Y.-H."/>
        </authorList>
    </citation>
    <scope>NUCLEOTIDE SEQUENCE [LARGE SCALE GENOMIC DNA]</scope>
    <source>
        <strain evidence="1 2">HLT2-12-2</strain>
    </source>
</reference>
<dbReference type="AlphaFoldDB" id="A0A2S4A067"/>
<dbReference type="Proteomes" id="UP000237061">
    <property type="component" value="Unassembled WGS sequence"/>
</dbReference>
<evidence type="ECO:0000313" key="2">
    <source>
        <dbReference type="Proteomes" id="UP000237061"/>
    </source>
</evidence>
<sequence>MSCYGQKAEYQCMPRDAVDTYCSRHHQLYEIWTEKKLLLSCISAIKQWEIHNYCLSADNLSDLELRQQFQAVPIYDLSQPNRAGKAYAELLEQIDIQQRLAAMAPVEVTRAQRRRGDASNVRTRVVANPHIDCDKFSRIYFEMADRIVRERNEAKDKSEQY</sequence>
<comment type="caution">
    <text evidence="1">The sequence shown here is derived from an EMBL/GenBank/DDBJ whole genome shotgun (WGS) entry which is preliminary data.</text>
</comment>
<dbReference type="EMBL" id="PPXC01000003">
    <property type="protein sequence ID" value="POH74669.1"/>
    <property type="molecule type" value="Genomic_DNA"/>
</dbReference>
<protein>
    <submittedName>
        <fullName evidence="1">Uncharacterized protein</fullName>
    </submittedName>
</protein>
<keyword evidence="2" id="KW-1185">Reference proteome</keyword>
<accession>A0A2S4A067</accession>